<accession>A0A0A9DYL3</accession>
<organism evidence="1">
    <name type="scientific">Arundo donax</name>
    <name type="common">Giant reed</name>
    <name type="synonym">Donax arundinaceus</name>
    <dbReference type="NCBI Taxonomy" id="35708"/>
    <lineage>
        <taxon>Eukaryota</taxon>
        <taxon>Viridiplantae</taxon>
        <taxon>Streptophyta</taxon>
        <taxon>Embryophyta</taxon>
        <taxon>Tracheophyta</taxon>
        <taxon>Spermatophyta</taxon>
        <taxon>Magnoliopsida</taxon>
        <taxon>Liliopsida</taxon>
        <taxon>Poales</taxon>
        <taxon>Poaceae</taxon>
        <taxon>PACMAD clade</taxon>
        <taxon>Arundinoideae</taxon>
        <taxon>Arundineae</taxon>
        <taxon>Arundo</taxon>
    </lineage>
</organism>
<reference evidence="1" key="1">
    <citation type="submission" date="2014-09" db="EMBL/GenBank/DDBJ databases">
        <authorList>
            <person name="Magalhaes I.L.F."/>
            <person name="Oliveira U."/>
            <person name="Santos F.R."/>
            <person name="Vidigal T.H.D.A."/>
            <person name="Brescovit A.D."/>
            <person name="Santos A.J."/>
        </authorList>
    </citation>
    <scope>NUCLEOTIDE SEQUENCE</scope>
    <source>
        <tissue evidence="1">Shoot tissue taken approximately 20 cm above the soil surface</tissue>
    </source>
</reference>
<dbReference type="AlphaFoldDB" id="A0A0A9DYL3"/>
<proteinExistence type="predicted"/>
<dbReference type="AntiFam" id="ANF00225">
    <property type="entry name" value="Shadow ORF (opposite tuf)"/>
</dbReference>
<dbReference type="EMBL" id="GBRH01206087">
    <property type="protein sequence ID" value="JAD91808.1"/>
    <property type="molecule type" value="Transcribed_RNA"/>
</dbReference>
<evidence type="ECO:0000313" key="1">
    <source>
        <dbReference type="EMBL" id="JAD91808.1"/>
    </source>
</evidence>
<protein>
    <submittedName>
        <fullName evidence="1">Uncharacterized protein</fullName>
    </submittedName>
</protein>
<reference evidence="1" key="2">
    <citation type="journal article" date="2015" name="Data Brief">
        <title>Shoot transcriptome of the giant reed, Arundo donax.</title>
        <authorList>
            <person name="Barrero R.A."/>
            <person name="Guerrero F.D."/>
            <person name="Moolhuijzen P."/>
            <person name="Goolsby J.A."/>
            <person name="Tidwell J."/>
            <person name="Bellgard S.E."/>
            <person name="Bellgard M.I."/>
        </authorList>
    </citation>
    <scope>NUCLEOTIDE SEQUENCE</scope>
    <source>
        <tissue evidence="1">Shoot tissue taken approximately 20 cm above the soil surface</tissue>
    </source>
</reference>
<name>A0A0A9DYL3_ARUDO</name>
<sequence length="73" mass="8413">MPTTFILCQDIYFCLKPFVRLQATRFAHHLATLYIPTLKTTKKQTNIVTSLSVIQYLFEHLNTSNCSFQGTTL</sequence>